<keyword evidence="1" id="KW-0285">Flavoprotein</keyword>
<organism evidence="5 6">
    <name type="scientific">Roseovarius aestuarii</name>
    <dbReference type="NCBI Taxonomy" id="475083"/>
    <lineage>
        <taxon>Bacteria</taxon>
        <taxon>Pseudomonadati</taxon>
        <taxon>Pseudomonadota</taxon>
        <taxon>Alphaproteobacteria</taxon>
        <taxon>Rhodobacterales</taxon>
        <taxon>Roseobacteraceae</taxon>
        <taxon>Roseovarius</taxon>
    </lineage>
</organism>
<dbReference type="SUPFAM" id="SSF55447">
    <property type="entry name" value="CO dehydrogenase flavoprotein C-terminal domain-like"/>
    <property type="match status" value="1"/>
</dbReference>
<keyword evidence="3 5" id="KW-0560">Oxidoreductase</keyword>
<gene>
    <name evidence="5" type="primary">cutM</name>
    <name evidence="5" type="ORF">ROA7745_00738</name>
</gene>
<keyword evidence="6" id="KW-1185">Reference proteome</keyword>
<dbReference type="Gene3D" id="3.30.390.50">
    <property type="entry name" value="CO dehydrogenase flavoprotein, C-terminal domain"/>
    <property type="match status" value="1"/>
</dbReference>
<name>A0A1X7BN38_9RHOB</name>
<dbReference type="PROSITE" id="PS51387">
    <property type="entry name" value="FAD_PCMH"/>
    <property type="match status" value="1"/>
</dbReference>
<dbReference type="InterPro" id="IPR036683">
    <property type="entry name" value="CO_DH_flav_C_dom_sf"/>
</dbReference>
<dbReference type="GO" id="GO:0043885">
    <property type="term" value="F:anaerobic carbon-monoxide dehydrogenase activity"/>
    <property type="evidence" value="ECO:0007669"/>
    <property type="project" value="UniProtKB-EC"/>
</dbReference>
<keyword evidence="2" id="KW-0274">FAD</keyword>
<dbReference type="SMART" id="SM01092">
    <property type="entry name" value="CO_deh_flav_C"/>
    <property type="match status" value="1"/>
</dbReference>
<dbReference type="InterPro" id="IPR016166">
    <property type="entry name" value="FAD-bd_PCMH"/>
</dbReference>
<dbReference type="InterPro" id="IPR016169">
    <property type="entry name" value="FAD-bd_PCMH_sub2"/>
</dbReference>
<evidence type="ECO:0000256" key="3">
    <source>
        <dbReference type="ARBA" id="ARBA00023002"/>
    </source>
</evidence>
<dbReference type="Gene3D" id="3.30.465.10">
    <property type="match status" value="1"/>
</dbReference>
<evidence type="ECO:0000256" key="2">
    <source>
        <dbReference type="ARBA" id="ARBA00022827"/>
    </source>
</evidence>
<dbReference type="Proteomes" id="UP000193224">
    <property type="component" value="Unassembled WGS sequence"/>
</dbReference>
<dbReference type="AlphaFoldDB" id="A0A1X7BN38"/>
<dbReference type="GO" id="GO:0071949">
    <property type="term" value="F:FAD binding"/>
    <property type="evidence" value="ECO:0007669"/>
    <property type="project" value="InterPro"/>
</dbReference>
<evidence type="ECO:0000256" key="1">
    <source>
        <dbReference type="ARBA" id="ARBA00022630"/>
    </source>
</evidence>
<feature type="domain" description="FAD-binding PCMH-type" evidence="4">
    <location>
        <begin position="1"/>
        <end position="168"/>
    </location>
</feature>
<accession>A0A1X7BN38</accession>
<evidence type="ECO:0000313" key="6">
    <source>
        <dbReference type="Proteomes" id="UP000193224"/>
    </source>
</evidence>
<dbReference type="PANTHER" id="PTHR42659">
    <property type="entry name" value="XANTHINE DEHYDROGENASE SUBUNIT C-RELATED"/>
    <property type="match status" value="1"/>
</dbReference>
<dbReference type="InterPro" id="IPR036318">
    <property type="entry name" value="FAD-bd_PCMH-like_sf"/>
</dbReference>
<protein>
    <submittedName>
        <fullName evidence="5">Carbon monoxide dehydrogenase medium chain</fullName>
        <ecNumber evidence="5">1.2.7.4</ecNumber>
    </submittedName>
</protein>
<dbReference type="Gene3D" id="3.30.43.10">
    <property type="entry name" value="Uridine Diphospho-n-acetylenolpyruvylglucosamine Reductase, domain 2"/>
    <property type="match status" value="1"/>
</dbReference>
<proteinExistence type="predicted"/>
<dbReference type="Pfam" id="PF00941">
    <property type="entry name" value="FAD_binding_5"/>
    <property type="match status" value="1"/>
</dbReference>
<dbReference type="RefSeq" id="WP_085798903.1">
    <property type="nucleotide sequence ID" value="NZ_FWXB01000002.1"/>
</dbReference>
<dbReference type="EC" id="1.2.7.4" evidence="5"/>
<evidence type="ECO:0000313" key="5">
    <source>
        <dbReference type="EMBL" id="SMC10930.1"/>
    </source>
</evidence>
<dbReference type="EMBL" id="FWXB01000002">
    <property type="protein sequence ID" value="SMC10930.1"/>
    <property type="molecule type" value="Genomic_DNA"/>
</dbReference>
<dbReference type="InterPro" id="IPR002346">
    <property type="entry name" value="Mopterin_DH_FAD-bd"/>
</dbReference>
<dbReference type="OrthoDB" id="9793944at2"/>
<evidence type="ECO:0000259" key="4">
    <source>
        <dbReference type="PROSITE" id="PS51387"/>
    </source>
</evidence>
<sequence>MYAFDIERPTRLTDAVKLLSDATDSQLIAGGQTLIPTLKQRLAMPERLVSLGAVDEIKGICTGDDGALCIGGGTTHADVAAGAGAYPALAGLAANIGDPAVRNRGTIGGSLANNDPSACYPSAVLASGATVVTNARQIAADDFFDGLFATNLEEGEIITEVRFPVPDAAAYMKFEQPASRFALVGVFVARFSGGVRIAVTGASEEGVFRWSEAEAALAGNFSAGALDGLSLSGDGMISDLHGSGDYRAHLISVMTRRAVAAA</sequence>
<reference evidence="5 6" key="1">
    <citation type="submission" date="2017-03" db="EMBL/GenBank/DDBJ databases">
        <authorList>
            <person name="Afonso C.L."/>
            <person name="Miller P.J."/>
            <person name="Scott M.A."/>
            <person name="Spackman E."/>
            <person name="Goraichik I."/>
            <person name="Dimitrov K.M."/>
            <person name="Suarez D.L."/>
            <person name="Swayne D.E."/>
        </authorList>
    </citation>
    <scope>NUCLEOTIDE SEQUENCE [LARGE SCALE GENOMIC DNA]</scope>
    <source>
        <strain evidence="5 6">CECT 7745</strain>
    </source>
</reference>
<dbReference type="PANTHER" id="PTHR42659:SF2">
    <property type="entry name" value="XANTHINE DEHYDROGENASE SUBUNIT C-RELATED"/>
    <property type="match status" value="1"/>
</dbReference>
<dbReference type="InterPro" id="IPR005107">
    <property type="entry name" value="CO_DH_flav_C"/>
</dbReference>
<dbReference type="InterPro" id="IPR016167">
    <property type="entry name" value="FAD-bd_PCMH_sub1"/>
</dbReference>
<dbReference type="InterPro" id="IPR051312">
    <property type="entry name" value="Diverse_Substr_Oxidored"/>
</dbReference>
<dbReference type="SUPFAM" id="SSF56176">
    <property type="entry name" value="FAD-binding/transporter-associated domain-like"/>
    <property type="match status" value="1"/>
</dbReference>